<dbReference type="EMBL" id="BAAAMU010000046">
    <property type="protein sequence ID" value="GAA1652149.1"/>
    <property type="molecule type" value="Genomic_DNA"/>
</dbReference>
<evidence type="ECO:0008006" key="4">
    <source>
        <dbReference type="Google" id="ProtNLM"/>
    </source>
</evidence>
<dbReference type="InterPro" id="IPR011051">
    <property type="entry name" value="RmlC_Cupin_sf"/>
</dbReference>
<dbReference type="SUPFAM" id="SSF51182">
    <property type="entry name" value="RmlC-like cupins"/>
    <property type="match status" value="1"/>
</dbReference>
<evidence type="ECO:0000256" key="1">
    <source>
        <dbReference type="SAM" id="MobiDB-lite"/>
    </source>
</evidence>
<dbReference type="RefSeq" id="WP_346109552.1">
    <property type="nucleotide sequence ID" value="NZ_BAAAMU010000046.1"/>
</dbReference>
<organism evidence="2 3">
    <name type="scientific">Nonomuraea maheshkhaliensis</name>
    <dbReference type="NCBI Taxonomy" id="419590"/>
    <lineage>
        <taxon>Bacteria</taxon>
        <taxon>Bacillati</taxon>
        <taxon>Actinomycetota</taxon>
        <taxon>Actinomycetes</taxon>
        <taxon>Streptosporangiales</taxon>
        <taxon>Streptosporangiaceae</taxon>
        <taxon>Nonomuraea</taxon>
    </lineage>
</organism>
<protein>
    <recommendedName>
        <fullName evidence="4">Mannose-6-phosphate isomerase</fullName>
    </recommendedName>
</protein>
<accession>A0ABN2FLD8</accession>
<gene>
    <name evidence="2" type="ORF">GCM10009733_056720</name>
</gene>
<evidence type="ECO:0000313" key="3">
    <source>
        <dbReference type="Proteomes" id="UP001500064"/>
    </source>
</evidence>
<name>A0ABN2FLD8_9ACTN</name>
<dbReference type="InterPro" id="IPR014710">
    <property type="entry name" value="RmlC-like_jellyroll"/>
</dbReference>
<sequence>MTAERHSGARHVLARLLQAGNGVLRCEPAWVARDFLPPGRRLGLPEHAYDVGERGGICERWLASTTKADNRVGPPDEGLSHVVGEHGERLLLRDAVAADPVAILGAAYAATHPAGLGRLAKIFDYAYRLPYHIHPPQEFASLVGRNAKDESYHFLPGADLGAHPETFFGVHPWITERAAYDVLLPYLVDWDSDLILRHARAELQVPGEGFHVPSGVLHAPGTALTLELQEDSDVSAMFQALNAGRIVSKDLLFKDVRPRDRAEHGERFPLGFVDWEVNGDPWFYENRHLRPLPVTGADGDGEETWVFYNTGKYAGKRLVVPPGGVHRLREPGVYSVFAWTGTGTYAGHEVRGGEPGLDELVVTFDAATREHEVVNTGGTDLMVFLFFGPGLHTETPSIAGRGVTGPDQATAPIRYNPGPPAKK</sequence>
<reference evidence="2 3" key="1">
    <citation type="journal article" date="2019" name="Int. J. Syst. Evol. Microbiol.">
        <title>The Global Catalogue of Microorganisms (GCM) 10K type strain sequencing project: providing services to taxonomists for standard genome sequencing and annotation.</title>
        <authorList>
            <consortium name="The Broad Institute Genomics Platform"/>
            <consortium name="The Broad Institute Genome Sequencing Center for Infectious Disease"/>
            <person name="Wu L."/>
            <person name="Ma J."/>
        </authorList>
    </citation>
    <scope>NUCLEOTIDE SEQUENCE [LARGE SCALE GENOMIC DNA]</scope>
    <source>
        <strain evidence="2 3">JCM 13929</strain>
    </source>
</reference>
<comment type="caution">
    <text evidence="2">The sequence shown here is derived from an EMBL/GenBank/DDBJ whole genome shotgun (WGS) entry which is preliminary data.</text>
</comment>
<proteinExistence type="predicted"/>
<dbReference type="Proteomes" id="UP001500064">
    <property type="component" value="Unassembled WGS sequence"/>
</dbReference>
<evidence type="ECO:0000313" key="2">
    <source>
        <dbReference type="EMBL" id="GAA1652149.1"/>
    </source>
</evidence>
<keyword evidence="3" id="KW-1185">Reference proteome</keyword>
<dbReference type="Gene3D" id="2.60.120.10">
    <property type="entry name" value="Jelly Rolls"/>
    <property type="match status" value="1"/>
</dbReference>
<feature type="region of interest" description="Disordered" evidence="1">
    <location>
        <begin position="397"/>
        <end position="423"/>
    </location>
</feature>